<dbReference type="AlphaFoldDB" id="A0A9D5UBI2"/>
<feature type="transmembrane region" description="Helical" evidence="6">
    <location>
        <begin position="334"/>
        <end position="354"/>
    </location>
</feature>
<dbReference type="GO" id="GO:0005886">
    <property type="term" value="C:plasma membrane"/>
    <property type="evidence" value="ECO:0007669"/>
    <property type="project" value="UniProtKB-SubCell"/>
</dbReference>
<organism evidence="8 9">
    <name type="scientific">Oerskovia douganii</name>
    <dbReference type="NCBI Taxonomy" id="2762210"/>
    <lineage>
        <taxon>Bacteria</taxon>
        <taxon>Bacillati</taxon>
        <taxon>Actinomycetota</taxon>
        <taxon>Actinomycetes</taxon>
        <taxon>Micrococcales</taxon>
        <taxon>Cellulomonadaceae</taxon>
        <taxon>Oerskovia</taxon>
    </lineage>
</organism>
<evidence type="ECO:0000256" key="3">
    <source>
        <dbReference type="ARBA" id="ARBA00022692"/>
    </source>
</evidence>
<dbReference type="EMBL" id="JACSPN010000022">
    <property type="protein sequence ID" value="MBE7701638.1"/>
    <property type="molecule type" value="Genomic_DNA"/>
</dbReference>
<comment type="subcellular location">
    <subcellularLocation>
        <location evidence="1">Cell membrane</location>
        <topology evidence="1">Multi-pass membrane protein</topology>
    </subcellularLocation>
</comment>
<feature type="transmembrane region" description="Helical" evidence="6">
    <location>
        <begin position="744"/>
        <end position="763"/>
    </location>
</feature>
<evidence type="ECO:0000259" key="7">
    <source>
        <dbReference type="Pfam" id="PF02687"/>
    </source>
</evidence>
<evidence type="ECO:0000256" key="6">
    <source>
        <dbReference type="SAM" id="Phobius"/>
    </source>
</evidence>
<feature type="transmembrane region" description="Helical" evidence="6">
    <location>
        <begin position="402"/>
        <end position="422"/>
    </location>
</feature>
<keyword evidence="2" id="KW-1003">Cell membrane</keyword>
<evidence type="ECO:0000256" key="5">
    <source>
        <dbReference type="ARBA" id="ARBA00023136"/>
    </source>
</evidence>
<feature type="transmembrane region" description="Helical" evidence="6">
    <location>
        <begin position="291"/>
        <end position="314"/>
    </location>
</feature>
<sequence>MIASTPVALGLRNVYKLWPQTALLLTVVGLVVASSMGILSVRATAQFSAREIASIAMGDADLQARFGGGDISSIVHPEPSHDNGIERVLVDTDVQTTLSGDSGAHSLVGRVVPFRDPLTQGIVKFDRQLAGEGQLALSPTAAAQLDVALGDEVEIASDGGTISLTYTDEVRYAGDTSSPFFLVERESVTAEQVNQIESGIDVGTPRWLIESSDVATAAHYLRSLGLTVVTPSGFSPQAATSLVDTDVFLGGVSLVGFGLLAAATASLAQARRRQNGVLTSVGVDVRSIRAVWVIHAAISAVLGCAVGIVAGYVVTVSGVWWFSRSLNQDMGPLAIAWGSTAVIAAGASLVVLLVSAGTVPLPRRASAPEKPVGAQQLARSHFGGFPSVIARRMRRRSRGVRLVGMVTIAASVALSCASLVTVDVAQERAIASYVPAVRAGDAVLGTSRVLTDSERSALEAGANVRLIEDRRAAFAVDQAGWAVPVYIDSPFTECAREQGVDPCIDAMSIMDGRSTIAVDSADAAALMNRELSAAEREALEKGDGLLLAGSTALVALVAPPGYSESSEDFRREIHPLAVDGFANHSRLPALLISPAAMQEWGLFEDTDPTGHYVAVPQTGSLDESVIRAELPSDLAYGTEVLVESGPPYVKALESFVRGTVLFGSSLVLFVVLLLVAAWAEDSAPQLRIMGALGARPVLLRWVLVLRSLGSILPAVTIGALGAVAVSVAFAAYAGMEFRWSGTLWLLPILCALIGAVSSSYLFAPVGTRTITRASRPPKVGKALSGRRVSVRPSGR</sequence>
<evidence type="ECO:0000256" key="1">
    <source>
        <dbReference type="ARBA" id="ARBA00004651"/>
    </source>
</evidence>
<keyword evidence="5 6" id="KW-0472">Membrane</keyword>
<name>A0A9D5UBI2_9CELL</name>
<dbReference type="Pfam" id="PF02687">
    <property type="entry name" value="FtsX"/>
    <property type="match status" value="1"/>
</dbReference>
<reference evidence="8 9" key="1">
    <citation type="submission" date="2020-08" db="EMBL/GenBank/DDBJ databases">
        <title>A Genomic Blueprint of the Chicken Gut Microbiome.</title>
        <authorList>
            <person name="Gilroy R."/>
            <person name="Ravi A."/>
            <person name="Getino M."/>
            <person name="Pursley I."/>
            <person name="Horton D.L."/>
            <person name="Alikhan N.-F."/>
            <person name="Baker D."/>
            <person name="Gharbi K."/>
            <person name="Hall N."/>
            <person name="Watson M."/>
            <person name="Adriaenssens E.M."/>
            <person name="Foster-Nyarko E."/>
            <person name="Jarju S."/>
            <person name="Secka A."/>
            <person name="Antonio M."/>
            <person name="Oren A."/>
            <person name="Chaudhuri R."/>
            <person name="La Ragione R.M."/>
            <person name="Hildebrand F."/>
            <person name="Pallen M.J."/>
        </authorList>
    </citation>
    <scope>NUCLEOTIDE SEQUENCE [LARGE SCALE GENOMIC DNA]</scope>
    <source>
        <strain evidence="8 9">Sa1BUA8</strain>
    </source>
</reference>
<accession>A0A9D5UBI2</accession>
<evidence type="ECO:0000313" key="8">
    <source>
        <dbReference type="EMBL" id="MBE7701638.1"/>
    </source>
</evidence>
<keyword evidence="9" id="KW-1185">Reference proteome</keyword>
<feature type="transmembrane region" description="Helical" evidence="6">
    <location>
        <begin position="660"/>
        <end position="679"/>
    </location>
</feature>
<evidence type="ECO:0000313" key="9">
    <source>
        <dbReference type="Proteomes" id="UP000822993"/>
    </source>
</evidence>
<dbReference type="RefSeq" id="WP_193720869.1">
    <property type="nucleotide sequence ID" value="NZ_JACSPN010000022.1"/>
</dbReference>
<feature type="transmembrane region" description="Helical" evidence="6">
    <location>
        <begin position="21"/>
        <end position="41"/>
    </location>
</feature>
<gene>
    <name evidence="8" type="ORF">H9623_15200</name>
</gene>
<comment type="caution">
    <text evidence="8">The sequence shown here is derived from an EMBL/GenBank/DDBJ whole genome shotgun (WGS) entry which is preliminary data.</text>
</comment>
<evidence type="ECO:0000256" key="2">
    <source>
        <dbReference type="ARBA" id="ARBA00022475"/>
    </source>
</evidence>
<feature type="domain" description="ABC3 transporter permease C-terminal" evidence="7">
    <location>
        <begin position="247"/>
        <end position="359"/>
    </location>
</feature>
<keyword evidence="3 6" id="KW-0812">Transmembrane</keyword>
<keyword evidence="4 6" id="KW-1133">Transmembrane helix</keyword>
<proteinExistence type="predicted"/>
<dbReference type="Proteomes" id="UP000822993">
    <property type="component" value="Unassembled WGS sequence"/>
</dbReference>
<feature type="transmembrane region" description="Helical" evidence="6">
    <location>
        <begin position="708"/>
        <end position="732"/>
    </location>
</feature>
<evidence type="ECO:0000256" key="4">
    <source>
        <dbReference type="ARBA" id="ARBA00022989"/>
    </source>
</evidence>
<feature type="transmembrane region" description="Helical" evidence="6">
    <location>
        <begin position="247"/>
        <end position="270"/>
    </location>
</feature>
<protein>
    <submittedName>
        <fullName evidence="8">ABC transporter permease</fullName>
    </submittedName>
</protein>
<dbReference type="InterPro" id="IPR003838">
    <property type="entry name" value="ABC3_permease_C"/>
</dbReference>